<evidence type="ECO:0000313" key="8">
    <source>
        <dbReference type="EMBL" id="QQG35438.1"/>
    </source>
</evidence>
<evidence type="ECO:0000259" key="7">
    <source>
        <dbReference type="Pfam" id="PF13462"/>
    </source>
</evidence>
<dbReference type="AlphaFoldDB" id="A0A7T5R0S0"/>
<evidence type="ECO:0000256" key="4">
    <source>
        <dbReference type="ARBA" id="ARBA00023157"/>
    </source>
</evidence>
<dbReference type="InterPro" id="IPR036249">
    <property type="entry name" value="Thioredoxin-like_sf"/>
</dbReference>
<dbReference type="InterPro" id="IPR012336">
    <property type="entry name" value="Thioredoxin-like_fold"/>
</dbReference>
<reference evidence="8 9" key="1">
    <citation type="submission" date="2020-07" db="EMBL/GenBank/DDBJ databases">
        <title>Huge and variable diversity of episymbiotic CPR bacteria and DPANN archaea in groundwater ecosystems.</title>
        <authorList>
            <person name="He C.Y."/>
            <person name="Keren R."/>
            <person name="Whittaker M."/>
            <person name="Farag I.F."/>
            <person name="Doudna J."/>
            <person name="Cate J.H.D."/>
            <person name="Banfield J.F."/>
        </authorList>
    </citation>
    <scope>NUCLEOTIDE SEQUENCE [LARGE SCALE GENOMIC DNA]</scope>
    <source>
        <strain evidence="8">NC_groundwater_70_Ag_B-0.1um_54_66</strain>
    </source>
</reference>
<evidence type="ECO:0000256" key="3">
    <source>
        <dbReference type="ARBA" id="ARBA00023002"/>
    </source>
</evidence>
<dbReference type="SUPFAM" id="SSF52833">
    <property type="entry name" value="Thioredoxin-like"/>
    <property type="match status" value="1"/>
</dbReference>
<dbReference type="Proteomes" id="UP000595362">
    <property type="component" value="Chromosome"/>
</dbReference>
<sequence>MNKGIIGLLAAVVVVIVGLYAGFGMKETQEAVSSVDRHQTTTVSAAEPAAGEPAAANGNAVDAPAKTYIMGSPDAPVKIKEFASLSCSHCAHFHKETFPQIKKDLIDTGKVQFEFVNFPLNAPAMDGALVALCMPEERYHQFISFLFEQQDKWAFDQNSRQILKQNAKLLGASEDKLDACLNNEDMKQGIVSRMQEAQKAYNIQSTPSFVINDKETFSGALEYPDFKKKVEAHMQQEKVEQ</sequence>
<organism evidence="8 9">
    <name type="scientific">Micavibrio aeruginosavorus</name>
    <dbReference type="NCBI Taxonomy" id="349221"/>
    <lineage>
        <taxon>Bacteria</taxon>
        <taxon>Pseudomonadati</taxon>
        <taxon>Bdellovibrionota</taxon>
        <taxon>Bdellovibrionia</taxon>
        <taxon>Bdellovibrionales</taxon>
        <taxon>Pseudobdellovibrionaceae</taxon>
        <taxon>Micavibrio</taxon>
    </lineage>
</organism>
<dbReference type="GO" id="GO:0016491">
    <property type="term" value="F:oxidoreductase activity"/>
    <property type="evidence" value="ECO:0007669"/>
    <property type="project" value="UniProtKB-KW"/>
</dbReference>
<evidence type="ECO:0000256" key="6">
    <source>
        <dbReference type="SAM" id="MobiDB-lite"/>
    </source>
</evidence>
<dbReference type="EMBL" id="CP066681">
    <property type="protein sequence ID" value="QQG35438.1"/>
    <property type="molecule type" value="Genomic_DNA"/>
</dbReference>
<dbReference type="PANTHER" id="PTHR13887">
    <property type="entry name" value="GLUTATHIONE S-TRANSFERASE KAPPA"/>
    <property type="match status" value="1"/>
</dbReference>
<keyword evidence="2" id="KW-0732">Signal</keyword>
<dbReference type="PANTHER" id="PTHR13887:SF14">
    <property type="entry name" value="DISULFIDE BOND FORMATION PROTEIN D"/>
    <property type="match status" value="1"/>
</dbReference>
<feature type="compositionally biased region" description="Low complexity" evidence="6">
    <location>
        <begin position="45"/>
        <end position="58"/>
    </location>
</feature>
<dbReference type="Pfam" id="PF13462">
    <property type="entry name" value="Thioredoxin_4"/>
    <property type="match status" value="1"/>
</dbReference>
<evidence type="ECO:0000256" key="5">
    <source>
        <dbReference type="ARBA" id="ARBA00023284"/>
    </source>
</evidence>
<name>A0A7T5R0S0_9BACT</name>
<proteinExistence type="inferred from homology"/>
<keyword evidence="5" id="KW-0676">Redox-active center</keyword>
<protein>
    <submittedName>
        <fullName evidence="8">DsbA family protein</fullName>
    </submittedName>
</protein>
<feature type="domain" description="Thioredoxin-like fold" evidence="7">
    <location>
        <begin position="67"/>
        <end position="231"/>
    </location>
</feature>
<keyword evidence="3" id="KW-0560">Oxidoreductase</keyword>
<comment type="similarity">
    <text evidence="1">Belongs to the thioredoxin family. DsbA subfamily.</text>
</comment>
<feature type="region of interest" description="Disordered" evidence="6">
    <location>
        <begin position="34"/>
        <end position="58"/>
    </location>
</feature>
<evidence type="ECO:0000313" key="9">
    <source>
        <dbReference type="Proteomes" id="UP000595362"/>
    </source>
</evidence>
<gene>
    <name evidence="8" type="ORF">HYS17_07780</name>
</gene>
<accession>A0A7T5R0S0</accession>
<evidence type="ECO:0000256" key="1">
    <source>
        <dbReference type="ARBA" id="ARBA00005791"/>
    </source>
</evidence>
<dbReference type="Gene3D" id="3.40.30.10">
    <property type="entry name" value="Glutaredoxin"/>
    <property type="match status" value="1"/>
</dbReference>
<evidence type="ECO:0000256" key="2">
    <source>
        <dbReference type="ARBA" id="ARBA00022729"/>
    </source>
</evidence>
<keyword evidence="4" id="KW-1015">Disulfide bond</keyword>